<feature type="domain" description="Helicase C-terminal" evidence="12">
    <location>
        <begin position="499"/>
        <end position="651"/>
    </location>
</feature>
<dbReference type="InterPro" id="IPR011992">
    <property type="entry name" value="EF-hand-dom_pair"/>
</dbReference>
<evidence type="ECO:0000256" key="6">
    <source>
        <dbReference type="ARBA" id="ARBA00022806"/>
    </source>
</evidence>
<feature type="region of interest" description="Disordered" evidence="9">
    <location>
        <begin position="924"/>
        <end position="952"/>
    </location>
</feature>
<keyword evidence="4" id="KW-0547">Nucleotide-binding</keyword>
<dbReference type="GO" id="GO:0005509">
    <property type="term" value="F:calcium ion binding"/>
    <property type="evidence" value="ECO:0007669"/>
    <property type="project" value="InterPro"/>
</dbReference>
<keyword evidence="7" id="KW-0106">Calcium</keyword>
<dbReference type="PROSITE" id="PS51192">
    <property type="entry name" value="HELICASE_ATP_BIND_1"/>
    <property type="match status" value="1"/>
</dbReference>
<dbReference type="PROSITE" id="PS00018">
    <property type="entry name" value="EF_HAND_1"/>
    <property type="match status" value="3"/>
</dbReference>
<protein>
    <recommendedName>
        <fullName evidence="2">RNA helicase</fullName>
        <ecNumber evidence="2">3.6.4.13</ecNumber>
    </recommendedName>
</protein>
<evidence type="ECO:0000256" key="8">
    <source>
        <dbReference type="ARBA" id="ARBA00022840"/>
    </source>
</evidence>
<comment type="similarity">
    <text evidence="1">Belongs to the centrin family.</text>
</comment>
<dbReference type="SMART" id="SM00054">
    <property type="entry name" value="EFh"/>
    <property type="match status" value="3"/>
</dbReference>
<feature type="compositionally biased region" description="Basic residues" evidence="9">
    <location>
        <begin position="777"/>
        <end position="788"/>
    </location>
</feature>
<proteinExistence type="inferred from homology"/>
<name>A0A914HIN0_GLORO</name>
<dbReference type="InterPro" id="IPR001650">
    <property type="entry name" value="Helicase_C-like"/>
</dbReference>
<dbReference type="Pfam" id="PF00271">
    <property type="entry name" value="Helicase_C"/>
    <property type="match status" value="1"/>
</dbReference>
<dbReference type="GO" id="GO:0003676">
    <property type="term" value="F:nucleic acid binding"/>
    <property type="evidence" value="ECO:0007669"/>
    <property type="project" value="InterPro"/>
</dbReference>
<dbReference type="InterPro" id="IPR014001">
    <property type="entry name" value="Helicase_ATP-bd"/>
</dbReference>
<dbReference type="PANTHER" id="PTHR47958">
    <property type="entry name" value="ATP-DEPENDENT RNA HELICASE DBP3"/>
    <property type="match status" value="1"/>
</dbReference>
<dbReference type="CDD" id="cd00051">
    <property type="entry name" value="EFh"/>
    <property type="match status" value="1"/>
</dbReference>
<feature type="region of interest" description="Disordered" evidence="9">
    <location>
        <begin position="848"/>
        <end position="868"/>
    </location>
</feature>
<dbReference type="InterPro" id="IPR000629">
    <property type="entry name" value="RNA-helicase_DEAD-box_CS"/>
</dbReference>
<dbReference type="PROSITE" id="PS50222">
    <property type="entry name" value="EF_HAND_2"/>
    <property type="match status" value="3"/>
</dbReference>
<dbReference type="Pfam" id="PF00270">
    <property type="entry name" value="DEAD"/>
    <property type="match status" value="1"/>
</dbReference>
<feature type="domain" description="Helicase ATP-binding" evidence="11">
    <location>
        <begin position="271"/>
        <end position="455"/>
    </location>
</feature>
<dbReference type="SMART" id="SM00490">
    <property type="entry name" value="HELICc"/>
    <property type="match status" value="1"/>
</dbReference>
<evidence type="ECO:0000256" key="5">
    <source>
        <dbReference type="ARBA" id="ARBA00022801"/>
    </source>
</evidence>
<feature type="compositionally biased region" description="Acidic residues" evidence="9">
    <location>
        <begin position="748"/>
        <end position="757"/>
    </location>
</feature>
<dbReference type="CDD" id="cd18787">
    <property type="entry name" value="SF2_C_DEAD"/>
    <property type="match status" value="1"/>
</dbReference>
<keyword evidence="13" id="KW-1185">Reference proteome</keyword>
<feature type="compositionally biased region" description="Pro residues" evidence="9">
    <location>
        <begin position="169"/>
        <end position="180"/>
    </location>
</feature>
<evidence type="ECO:0000259" key="11">
    <source>
        <dbReference type="PROSITE" id="PS51192"/>
    </source>
</evidence>
<reference evidence="14" key="1">
    <citation type="submission" date="2022-11" db="UniProtKB">
        <authorList>
            <consortium name="WormBaseParasite"/>
        </authorList>
    </citation>
    <scope>IDENTIFICATION</scope>
</reference>
<feature type="region of interest" description="Disordered" evidence="9">
    <location>
        <begin position="669"/>
        <end position="727"/>
    </location>
</feature>
<dbReference type="GO" id="GO:0005524">
    <property type="term" value="F:ATP binding"/>
    <property type="evidence" value="ECO:0007669"/>
    <property type="project" value="UniProtKB-KW"/>
</dbReference>
<feature type="region of interest" description="Disordered" evidence="9">
    <location>
        <begin position="745"/>
        <end position="816"/>
    </location>
</feature>
<dbReference type="InterPro" id="IPR027417">
    <property type="entry name" value="P-loop_NTPase"/>
</dbReference>
<dbReference type="Pfam" id="PF13833">
    <property type="entry name" value="EF-hand_8"/>
    <property type="match status" value="1"/>
</dbReference>
<evidence type="ECO:0000256" key="9">
    <source>
        <dbReference type="SAM" id="MobiDB-lite"/>
    </source>
</evidence>
<feature type="compositionally biased region" description="Low complexity" evidence="9">
    <location>
        <begin position="669"/>
        <end position="682"/>
    </location>
</feature>
<dbReference type="Proteomes" id="UP000887572">
    <property type="component" value="Unplaced"/>
</dbReference>
<feature type="region of interest" description="Disordered" evidence="9">
    <location>
        <begin position="1142"/>
        <end position="1167"/>
    </location>
</feature>
<evidence type="ECO:0000256" key="1">
    <source>
        <dbReference type="ARBA" id="ARBA00005253"/>
    </source>
</evidence>
<dbReference type="InterPro" id="IPR011545">
    <property type="entry name" value="DEAD/DEAH_box_helicase_dom"/>
</dbReference>
<dbReference type="FunFam" id="1.10.238.10:FF:000178">
    <property type="entry name" value="Calmodulin-2 A"/>
    <property type="match status" value="1"/>
</dbReference>
<feature type="compositionally biased region" description="Polar residues" evidence="9">
    <location>
        <begin position="1154"/>
        <end position="1167"/>
    </location>
</feature>
<dbReference type="WBParaSite" id="Gr19_v10_g17723.t1">
    <property type="protein sequence ID" value="Gr19_v10_g17723.t1"/>
    <property type="gene ID" value="Gr19_v10_g17723"/>
</dbReference>
<feature type="compositionally biased region" description="Gly residues" evidence="9">
    <location>
        <begin position="931"/>
        <end position="945"/>
    </location>
</feature>
<evidence type="ECO:0000313" key="14">
    <source>
        <dbReference type="WBParaSite" id="Gr19_v10_g17723.t1"/>
    </source>
</evidence>
<dbReference type="EC" id="3.6.4.13" evidence="2"/>
<evidence type="ECO:0000256" key="3">
    <source>
        <dbReference type="ARBA" id="ARBA00022737"/>
    </source>
</evidence>
<evidence type="ECO:0000256" key="2">
    <source>
        <dbReference type="ARBA" id="ARBA00012552"/>
    </source>
</evidence>
<evidence type="ECO:0000256" key="7">
    <source>
        <dbReference type="ARBA" id="ARBA00022837"/>
    </source>
</evidence>
<dbReference type="GO" id="GO:0016787">
    <property type="term" value="F:hydrolase activity"/>
    <property type="evidence" value="ECO:0007669"/>
    <property type="project" value="UniProtKB-KW"/>
</dbReference>
<feature type="compositionally biased region" description="Basic and acidic residues" evidence="9">
    <location>
        <begin position="686"/>
        <end position="696"/>
    </location>
</feature>
<dbReference type="SUPFAM" id="SSF52540">
    <property type="entry name" value="P-loop containing nucleoside triphosphate hydrolases"/>
    <property type="match status" value="1"/>
</dbReference>
<feature type="domain" description="EF-hand" evidence="10">
    <location>
        <begin position="1023"/>
        <end position="1058"/>
    </location>
</feature>
<dbReference type="Gene3D" id="1.10.238.10">
    <property type="entry name" value="EF-hand"/>
    <property type="match status" value="2"/>
</dbReference>
<feature type="compositionally biased region" description="Pro residues" evidence="9">
    <location>
        <begin position="35"/>
        <end position="47"/>
    </location>
</feature>
<feature type="domain" description="EF-hand" evidence="10">
    <location>
        <begin position="987"/>
        <end position="1022"/>
    </location>
</feature>
<dbReference type="Gene3D" id="3.40.50.300">
    <property type="entry name" value="P-loop containing nucleotide triphosphate hydrolases"/>
    <property type="match status" value="2"/>
</dbReference>
<feature type="compositionally biased region" description="Low complexity" evidence="9">
    <location>
        <begin position="82"/>
        <end position="93"/>
    </location>
</feature>
<evidence type="ECO:0000256" key="4">
    <source>
        <dbReference type="ARBA" id="ARBA00022741"/>
    </source>
</evidence>
<evidence type="ECO:0000259" key="12">
    <source>
        <dbReference type="PROSITE" id="PS51194"/>
    </source>
</evidence>
<dbReference type="SMART" id="SM00487">
    <property type="entry name" value="DEXDc"/>
    <property type="match status" value="1"/>
</dbReference>
<dbReference type="InterPro" id="IPR018247">
    <property type="entry name" value="EF_Hand_1_Ca_BS"/>
</dbReference>
<dbReference type="AlphaFoldDB" id="A0A914HIN0"/>
<dbReference type="InterPro" id="IPR002048">
    <property type="entry name" value="EF_hand_dom"/>
</dbReference>
<evidence type="ECO:0000313" key="13">
    <source>
        <dbReference type="Proteomes" id="UP000887572"/>
    </source>
</evidence>
<evidence type="ECO:0000259" key="10">
    <source>
        <dbReference type="PROSITE" id="PS50222"/>
    </source>
</evidence>
<dbReference type="PROSITE" id="PS51194">
    <property type="entry name" value="HELICASE_CTER"/>
    <property type="match status" value="1"/>
</dbReference>
<accession>A0A914HIN0</accession>
<organism evidence="13 14">
    <name type="scientific">Globodera rostochiensis</name>
    <name type="common">Golden nematode worm</name>
    <name type="synonym">Heterodera rostochiensis</name>
    <dbReference type="NCBI Taxonomy" id="31243"/>
    <lineage>
        <taxon>Eukaryota</taxon>
        <taxon>Metazoa</taxon>
        <taxon>Ecdysozoa</taxon>
        <taxon>Nematoda</taxon>
        <taxon>Chromadorea</taxon>
        <taxon>Rhabditida</taxon>
        <taxon>Tylenchina</taxon>
        <taxon>Tylenchomorpha</taxon>
        <taxon>Tylenchoidea</taxon>
        <taxon>Heteroderidae</taxon>
        <taxon>Heteroderinae</taxon>
        <taxon>Globodera</taxon>
    </lineage>
</organism>
<keyword evidence="8" id="KW-0067">ATP-binding</keyword>
<sequence>MAFSRRQLFGERHPLIGGDRYFNDRLTNREAIPPNSMPAPSRPPPSSSPRWGAAPHGSLSSFGDMSIDDGMFGQPDTKNGFATAPAASSSSSARPLNENVFVRPQPPHFPSQSSANGFGHGDGRQTVHSFVNCNQQQQNGGGGGGNQFSSTSSNQIPKREPYGYQIEEVPPPQQPPPPPLEPRKRRQKYLPPTRPDVELFNENNHIQQGPLWKEQFGIKNDTNLSVSCQDGSQFEHLVQEFEQCGFSNAILRNIQLRKYNGLTQVQKSVIPVIQKHRSDLMAHAQTGSGKSAAFLLPIINQIQTIKAQSAAYHPPNSDSPFALVLEPTKELCYQLWEDARSFSINTGVSVQRTYGDMPVRESRRLIESGCDICIATCGRLSHFVNEGMIKLGNLRFLVLDEADRLLTCEHFHFCVSQIKSNASLNPNHRVLMFSATFDSEVQLIASTFLRPNYVFITVGVLNSVVDTVNQEFIEVQRYSKQDKLLEILKRDAIWKTLPNGDHFLKPAKKTLVFVETRRNSDRLAIALTQEKFYNTQSLNSDRTLEQRHLAFRKFIQGHYDVLVSTDVAARGVNIPNVDHVINYDLPERMEDNHTYVHRIGRAGRAGNTGLATSFFDPTSPEDLAKAAFYVQVLSIQADRLPHLLVPDFLLRYASRSYFDEAAAPFVATNSSSSASNFGNSFNDRPNVPRRDVEERQLTNGGALGGQMSAPGGQMSAPGGQMSAPGGQMSATDAVAAAGGGRTAAAAAVDDDAEDESVDSFWSKRKSPPKVAQPQQKAFKKAKDRRASRVRLPQFIFTSPADSSREPSPGGGDSGTEQHKILKVVGAPRRQLSEHTLLRPSVSFLSSKNMVDESARRRHSGQDGTNQQRVPFGVVGADKRSSERIERLPLRAFKKIGRVGTLPALAHTSAASTAIQSVMSSADEATTPALTSGGGASSTRTAGGGSAFQRWGGHINRRGSHMVGWDSARPQSAARQQQQLLERLYSKSELHEYQQLFRMFDTDGSGAIGCEELKGAMLSIGLQADDSEIERLIKEVDEDGNGEIDFPEFCQCMKRSQQSGGIRGGRLSNEEVARQCFEVFDQDCNGLITENEFIYVAKEVGGFSQQLAEFVFRELLGDSATGQLDQTRFSAIVDDYLFSDGGSGAGNDGEESKSPDASTALSNVVNDF</sequence>
<keyword evidence="6" id="KW-0347">Helicase</keyword>
<dbReference type="GO" id="GO:0003724">
    <property type="term" value="F:RNA helicase activity"/>
    <property type="evidence" value="ECO:0007669"/>
    <property type="project" value="UniProtKB-EC"/>
</dbReference>
<feature type="domain" description="EF-hand" evidence="10">
    <location>
        <begin position="1067"/>
        <end position="1102"/>
    </location>
</feature>
<feature type="region of interest" description="Disordered" evidence="9">
    <location>
        <begin position="15"/>
        <end position="188"/>
    </location>
</feature>
<dbReference type="Pfam" id="PF13499">
    <property type="entry name" value="EF-hand_7"/>
    <property type="match status" value="1"/>
</dbReference>
<dbReference type="GO" id="GO:0043186">
    <property type="term" value="C:P granule"/>
    <property type="evidence" value="ECO:0007669"/>
    <property type="project" value="UniProtKB-ARBA"/>
</dbReference>
<keyword evidence="3" id="KW-0677">Repeat</keyword>
<keyword evidence="5" id="KW-0378">Hydrolase</keyword>
<dbReference type="PROSITE" id="PS00039">
    <property type="entry name" value="DEAD_ATP_HELICASE"/>
    <property type="match status" value="1"/>
</dbReference>
<dbReference type="SUPFAM" id="SSF47473">
    <property type="entry name" value="EF-hand"/>
    <property type="match status" value="1"/>
</dbReference>